<feature type="compositionally biased region" description="Polar residues" evidence="1">
    <location>
        <begin position="1"/>
        <end position="11"/>
    </location>
</feature>
<protein>
    <submittedName>
        <fullName evidence="2">Uncharacterized protein</fullName>
    </submittedName>
</protein>
<feature type="region of interest" description="Disordered" evidence="1">
    <location>
        <begin position="1"/>
        <end position="41"/>
    </location>
</feature>
<gene>
    <name evidence="2" type="ORF">K432DRAFT_473636</name>
</gene>
<organism evidence="2 3">
    <name type="scientific">Lepidopterella palustris CBS 459.81</name>
    <dbReference type="NCBI Taxonomy" id="1314670"/>
    <lineage>
        <taxon>Eukaryota</taxon>
        <taxon>Fungi</taxon>
        <taxon>Dikarya</taxon>
        <taxon>Ascomycota</taxon>
        <taxon>Pezizomycotina</taxon>
        <taxon>Dothideomycetes</taxon>
        <taxon>Pleosporomycetidae</taxon>
        <taxon>Mytilinidiales</taxon>
        <taxon>Argynnaceae</taxon>
        <taxon>Lepidopterella</taxon>
    </lineage>
</organism>
<accession>A0A8E2JHB8</accession>
<evidence type="ECO:0000313" key="3">
    <source>
        <dbReference type="Proteomes" id="UP000250266"/>
    </source>
</evidence>
<reference evidence="2 3" key="1">
    <citation type="journal article" date="2016" name="Nat. Commun.">
        <title>Ectomycorrhizal ecology is imprinted in the genome of the dominant symbiotic fungus Cenococcum geophilum.</title>
        <authorList>
            <consortium name="DOE Joint Genome Institute"/>
            <person name="Peter M."/>
            <person name="Kohler A."/>
            <person name="Ohm R.A."/>
            <person name="Kuo A."/>
            <person name="Krutzmann J."/>
            <person name="Morin E."/>
            <person name="Arend M."/>
            <person name="Barry K.W."/>
            <person name="Binder M."/>
            <person name="Choi C."/>
            <person name="Clum A."/>
            <person name="Copeland A."/>
            <person name="Grisel N."/>
            <person name="Haridas S."/>
            <person name="Kipfer T."/>
            <person name="LaButti K."/>
            <person name="Lindquist E."/>
            <person name="Lipzen A."/>
            <person name="Maire R."/>
            <person name="Meier B."/>
            <person name="Mihaltcheva S."/>
            <person name="Molinier V."/>
            <person name="Murat C."/>
            <person name="Poggeler S."/>
            <person name="Quandt C.A."/>
            <person name="Sperisen C."/>
            <person name="Tritt A."/>
            <person name="Tisserant E."/>
            <person name="Crous P.W."/>
            <person name="Henrissat B."/>
            <person name="Nehls U."/>
            <person name="Egli S."/>
            <person name="Spatafora J.W."/>
            <person name="Grigoriev I.V."/>
            <person name="Martin F.M."/>
        </authorList>
    </citation>
    <scope>NUCLEOTIDE SEQUENCE [LARGE SCALE GENOMIC DNA]</scope>
    <source>
        <strain evidence="2 3">CBS 459.81</strain>
    </source>
</reference>
<sequence length="319" mass="35245">MTSHTPANENPSPADVKKSSKTNSTVPKSSRISHSRHITRPFTGVPVHVNVLGHGANLVTTEDGQTKIIERMGGHGRTDDDRVREVRPIKQTITVHDTIGNRNPTVVVVPDANIPTKIECLPTLGPHAGIFPPPVIKKEPEVKLMTEKEYLARDSDAPPIHVHSRACTYRVEYQYVDTGEQLEWTSQKLPSKATKASTLEELTSDFKEYTGKNSYNLGRKSCQHAAQFVHKKLGIKDPTENIIAHGLRASGVVIDEAVNWYSGIQPLLSEGNGFQRASYADSIETNMDLPLFDVSQRGYADFPYLTHQFGTASPRTTSI</sequence>
<dbReference type="AlphaFoldDB" id="A0A8E2JHB8"/>
<name>A0A8E2JHB8_9PEZI</name>
<evidence type="ECO:0000256" key="1">
    <source>
        <dbReference type="SAM" id="MobiDB-lite"/>
    </source>
</evidence>
<evidence type="ECO:0000313" key="2">
    <source>
        <dbReference type="EMBL" id="OCK82009.1"/>
    </source>
</evidence>
<dbReference type="EMBL" id="KV744901">
    <property type="protein sequence ID" value="OCK82009.1"/>
    <property type="molecule type" value="Genomic_DNA"/>
</dbReference>
<proteinExistence type="predicted"/>
<dbReference type="Proteomes" id="UP000250266">
    <property type="component" value="Unassembled WGS sequence"/>
</dbReference>
<keyword evidence="3" id="KW-1185">Reference proteome</keyword>